<name>B0D6U2_LACBS</name>
<dbReference type="HOGENOM" id="CLU_448385_0_0_1"/>
<dbReference type="KEGG" id="lbc:LACBIDRAFT_325965"/>
<organism evidence="3">
    <name type="scientific">Laccaria bicolor (strain S238N-H82 / ATCC MYA-4686)</name>
    <name type="common">Bicoloured deceiver</name>
    <name type="synonym">Laccaria laccata var. bicolor</name>
    <dbReference type="NCBI Taxonomy" id="486041"/>
    <lineage>
        <taxon>Eukaryota</taxon>
        <taxon>Fungi</taxon>
        <taxon>Dikarya</taxon>
        <taxon>Basidiomycota</taxon>
        <taxon>Agaricomycotina</taxon>
        <taxon>Agaricomycetes</taxon>
        <taxon>Agaricomycetidae</taxon>
        <taxon>Agaricales</taxon>
        <taxon>Agaricineae</taxon>
        <taxon>Hydnangiaceae</taxon>
        <taxon>Laccaria</taxon>
    </lineage>
</organism>
<keyword evidence="3" id="KW-1185">Reference proteome</keyword>
<dbReference type="OrthoDB" id="420187at2759"/>
<feature type="compositionally biased region" description="Basic residues" evidence="1">
    <location>
        <begin position="364"/>
        <end position="374"/>
    </location>
</feature>
<proteinExistence type="predicted"/>
<evidence type="ECO:0000313" key="2">
    <source>
        <dbReference type="EMBL" id="EDR09283.1"/>
    </source>
</evidence>
<dbReference type="Proteomes" id="UP000001194">
    <property type="component" value="Unassembled WGS sequence"/>
</dbReference>
<evidence type="ECO:0000256" key="1">
    <source>
        <dbReference type="SAM" id="MobiDB-lite"/>
    </source>
</evidence>
<dbReference type="AlphaFoldDB" id="B0D6U2"/>
<dbReference type="GeneID" id="6075600"/>
<feature type="region of interest" description="Disordered" evidence="1">
    <location>
        <begin position="218"/>
        <end position="382"/>
    </location>
</feature>
<feature type="region of interest" description="Disordered" evidence="1">
    <location>
        <begin position="160"/>
        <end position="187"/>
    </location>
</feature>
<sequence length="609" mass="67994">MRKKFRNMIGYDPVLRRTGSLSEPQSTVLESVQICARNYTTGSYNTPQRKLRILADKGGHVVARTRERGQSTTFFHNTTVFFFFTLIGKVKATNLTRTLQTEKPAQGRGKYAHLPSGLINHGNTTLCSKACVSRLNVSFGYFIGILVDCHTPSERPGTLLPPSHLRYNDSPRPPQPHDDPLGSNRHHLNGEWDKPWVNSMPTGDMFLNWMFKHWRADRQPKVDARDPSRRPRGSGNIPRRAADGEQEIINKPLKPPPRKRRRTTLTPADPRVPLFPAPPPSAIINEQPLFLDFQTEPSPPAIQASLPTAKPPSQQHSILTPGPLFPNVQRSNSPKPPKSTAGTSTKSSRTLGQHPYNALFKPIPHPHLHHHHHHAEPSEPGALQRVSEVLEDRELFEDVCGGGGVGWAEYGWVLEAEKVGETKVEVLWSACSFDSFNDNPPHKTCESSIANHSFHVALTSPVFITIGLISTKYTYRRSLKLYVSKFVFSPDEGMQTDANGGSWLVRWRGTDRILPLFVQMGYIKGRKDRKIARHVVKTLAKFRSAVRRKSGVETALIEDIDPAAAGTHTLVSLSVHAGLVDFANAIGWRTRTQSSRGRRYSLAGTGFNK</sequence>
<feature type="compositionally biased region" description="Polar residues" evidence="1">
    <location>
        <begin position="340"/>
        <end position="351"/>
    </location>
</feature>
<dbReference type="EMBL" id="DS547099">
    <property type="protein sequence ID" value="EDR09283.1"/>
    <property type="molecule type" value="Genomic_DNA"/>
</dbReference>
<dbReference type="STRING" id="486041.B0D6U2"/>
<evidence type="ECO:0000313" key="3">
    <source>
        <dbReference type="Proteomes" id="UP000001194"/>
    </source>
</evidence>
<feature type="compositionally biased region" description="Basic and acidic residues" evidence="1">
    <location>
        <begin position="218"/>
        <end position="229"/>
    </location>
</feature>
<accession>B0D6U2</accession>
<reference evidence="2 3" key="1">
    <citation type="journal article" date="2008" name="Nature">
        <title>The genome of Laccaria bicolor provides insights into mycorrhizal symbiosis.</title>
        <authorList>
            <person name="Martin F."/>
            <person name="Aerts A."/>
            <person name="Ahren D."/>
            <person name="Brun A."/>
            <person name="Danchin E.G.J."/>
            <person name="Duchaussoy F."/>
            <person name="Gibon J."/>
            <person name="Kohler A."/>
            <person name="Lindquist E."/>
            <person name="Pereda V."/>
            <person name="Salamov A."/>
            <person name="Shapiro H.J."/>
            <person name="Wuyts J."/>
            <person name="Blaudez D."/>
            <person name="Buee M."/>
            <person name="Brokstein P."/>
            <person name="Canbaeck B."/>
            <person name="Cohen D."/>
            <person name="Courty P.E."/>
            <person name="Coutinho P.M."/>
            <person name="Delaruelle C."/>
            <person name="Detter J.C."/>
            <person name="Deveau A."/>
            <person name="DiFazio S."/>
            <person name="Duplessis S."/>
            <person name="Fraissinet-Tachet L."/>
            <person name="Lucic E."/>
            <person name="Frey-Klett P."/>
            <person name="Fourrey C."/>
            <person name="Feussner I."/>
            <person name="Gay G."/>
            <person name="Grimwood J."/>
            <person name="Hoegger P.J."/>
            <person name="Jain P."/>
            <person name="Kilaru S."/>
            <person name="Labbe J."/>
            <person name="Lin Y.C."/>
            <person name="Legue V."/>
            <person name="Le Tacon F."/>
            <person name="Marmeisse R."/>
            <person name="Melayah D."/>
            <person name="Montanini B."/>
            <person name="Muratet M."/>
            <person name="Nehls U."/>
            <person name="Niculita-Hirzel H."/>
            <person name="Oudot-Le Secq M.P."/>
            <person name="Peter M."/>
            <person name="Quesneville H."/>
            <person name="Rajashekar B."/>
            <person name="Reich M."/>
            <person name="Rouhier N."/>
            <person name="Schmutz J."/>
            <person name="Yin T."/>
            <person name="Chalot M."/>
            <person name="Henrissat B."/>
            <person name="Kuees U."/>
            <person name="Lucas S."/>
            <person name="Van de Peer Y."/>
            <person name="Podila G.K."/>
            <person name="Polle A."/>
            <person name="Pukkila P.J."/>
            <person name="Richardson P.M."/>
            <person name="Rouze P."/>
            <person name="Sanders I.R."/>
            <person name="Stajich J.E."/>
            <person name="Tunlid A."/>
            <person name="Tuskan G."/>
            <person name="Grigoriev I.V."/>
        </authorList>
    </citation>
    <scope>NUCLEOTIDE SEQUENCE [LARGE SCALE GENOMIC DNA]</scope>
    <source>
        <strain evidence="3">S238N-H82 / ATCC MYA-4686</strain>
    </source>
</reference>
<dbReference type="InParanoid" id="B0D6U2"/>
<gene>
    <name evidence="2" type="ORF">LACBIDRAFT_325965</name>
</gene>
<dbReference type="RefSeq" id="XP_001879632.1">
    <property type="nucleotide sequence ID" value="XM_001879597.1"/>
</dbReference>
<protein>
    <submittedName>
        <fullName evidence="2">Predicted protein</fullName>
    </submittedName>
</protein>